<evidence type="ECO:0000256" key="1">
    <source>
        <dbReference type="ARBA" id="ARBA00022679"/>
    </source>
</evidence>
<dbReference type="PANTHER" id="PTHR46401">
    <property type="entry name" value="GLYCOSYLTRANSFERASE WBBK-RELATED"/>
    <property type="match status" value="1"/>
</dbReference>
<dbReference type="AlphaFoldDB" id="A0A7Z0BGH9"/>
<proteinExistence type="predicted"/>
<dbReference type="Proteomes" id="UP000523545">
    <property type="component" value="Unassembled WGS sequence"/>
</dbReference>
<organism evidence="3 4">
    <name type="scientific">Micromonospora jinlongensis</name>
    <dbReference type="NCBI Taxonomy" id="1287877"/>
    <lineage>
        <taxon>Bacteria</taxon>
        <taxon>Bacillati</taxon>
        <taxon>Actinomycetota</taxon>
        <taxon>Actinomycetes</taxon>
        <taxon>Micromonosporales</taxon>
        <taxon>Micromonosporaceae</taxon>
        <taxon>Micromonospora</taxon>
    </lineage>
</organism>
<dbReference type="SUPFAM" id="SSF53756">
    <property type="entry name" value="UDP-Glycosyltransferase/glycogen phosphorylase"/>
    <property type="match status" value="1"/>
</dbReference>
<keyword evidence="1 3" id="KW-0808">Transferase</keyword>
<accession>A0A7Z0BGH9</accession>
<name>A0A7Z0BGH9_9ACTN</name>
<dbReference type="Pfam" id="PF00534">
    <property type="entry name" value="Glycos_transf_1"/>
    <property type="match status" value="1"/>
</dbReference>
<sequence>MKQAQIVIDAAGGAGGGAGRLKTELDAFLADGTAPIRVIGRDRHLTPSWLVRREVAAVGTPVVVSLNNVSFAWRGAERRVLVHNALHFLAPTEGRLLALQPRSLRAQIPVVRRMLHRADVIAVPCSAMARRVADRVPAVRDRLLVLANPVSPVGPRVPTDEVSILVPIVPSPFKNVVAELRVLLAALDRRQHPARVRMTAHPHELPEDLARHPRLDLLGQLPHHELSEHWRRTTAVFFPCLVESFGYPLAEARVYGLPVLAPDSEQSREVAGSALTPYRTADVASLADALDEIDRAVVPEPDAFERGAYFTRLLGLDRERPGRQVDRSAAAASRAVRP</sequence>
<dbReference type="GO" id="GO:0016757">
    <property type="term" value="F:glycosyltransferase activity"/>
    <property type="evidence" value="ECO:0007669"/>
    <property type="project" value="InterPro"/>
</dbReference>
<gene>
    <name evidence="3" type="ORF">HNR22_005848</name>
</gene>
<dbReference type="InterPro" id="IPR001296">
    <property type="entry name" value="Glyco_trans_1"/>
</dbReference>
<evidence type="ECO:0000259" key="2">
    <source>
        <dbReference type="Pfam" id="PF00534"/>
    </source>
</evidence>
<dbReference type="RefSeq" id="WP_179783073.1">
    <property type="nucleotide sequence ID" value="NZ_JACCHK010000001.1"/>
</dbReference>
<evidence type="ECO:0000313" key="4">
    <source>
        <dbReference type="Proteomes" id="UP000523545"/>
    </source>
</evidence>
<reference evidence="3 4" key="1">
    <citation type="submission" date="2020-07" db="EMBL/GenBank/DDBJ databases">
        <title>Sequencing the genomes of 1000 actinobacteria strains.</title>
        <authorList>
            <person name="Klenk H.-P."/>
        </authorList>
    </citation>
    <scope>NUCLEOTIDE SEQUENCE [LARGE SCALE GENOMIC DNA]</scope>
    <source>
        <strain evidence="3 4">DSM 45876</strain>
    </source>
</reference>
<feature type="domain" description="Glycosyl transferase family 1" evidence="2">
    <location>
        <begin position="215"/>
        <end position="292"/>
    </location>
</feature>
<dbReference type="PANTHER" id="PTHR46401:SF2">
    <property type="entry name" value="GLYCOSYLTRANSFERASE WBBK-RELATED"/>
    <property type="match status" value="1"/>
</dbReference>
<dbReference type="EMBL" id="JACCHK010000001">
    <property type="protein sequence ID" value="NYH46121.1"/>
    <property type="molecule type" value="Genomic_DNA"/>
</dbReference>
<protein>
    <submittedName>
        <fullName evidence="3">Glycosyltransferase involved in cell wall biosynthesis</fullName>
    </submittedName>
</protein>
<keyword evidence="4" id="KW-1185">Reference proteome</keyword>
<comment type="caution">
    <text evidence="3">The sequence shown here is derived from an EMBL/GenBank/DDBJ whole genome shotgun (WGS) entry which is preliminary data.</text>
</comment>
<evidence type="ECO:0000313" key="3">
    <source>
        <dbReference type="EMBL" id="NYH46121.1"/>
    </source>
</evidence>
<dbReference type="Gene3D" id="3.40.50.2000">
    <property type="entry name" value="Glycogen Phosphorylase B"/>
    <property type="match status" value="1"/>
</dbReference>